<evidence type="ECO:0000313" key="1">
    <source>
        <dbReference type="EMBL" id="OIQ87432.1"/>
    </source>
</evidence>
<name>A0A1J5QV84_9ZZZZ</name>
<dbReference type="EMBL" id="MLJW01000422">
    <property type="protein sequence ID" value="OIQ87432.1"/>
    <property type="molecule type" value="Genomic_DNA"/>
</dbReference>
<gene>
    <name evidence="1" type="ORF">GALL_306830</name>
</gene>
<comment type="caution">
    <text evidence="1">The sequence shown here is derived from an EMBL/GenBank/DDBJ whole genome shotgun (WGS) entry which is preliminary data.</text>
</comment>
<protein>
    <submittedName>
        <fullName evidence="1">Uncharacterized protein</fullName>
    </submittedName>
</protein>
<reference evidence="1" key="1">
    <citation type="submission" date="2016-10" db="EMBL/GenBank/DDBJ databases">
        <title>Sequence of Gallionella enrichment culture.</title>
        <authorList>
            <person name="Poehlein A."/>
            <person name="Muehling M."/>
            <person name="Daniel R."/>
        </authorList>
    </citation>
    <scope>NUCLEOTIDE SEQUENCE</scope>
</reference>
<dbReference type="AlphaFoldDB" id="A0A1J5QV84"/>
<proteinExistence type="predicted"/>
<accession>A0A1J5QV84</accession>
<sequence length="194" mass="21285">MPEAVVDLLEVVEVEEQDGQTLAVAPGGGDRQLQAVVEQHAIGQAGQGVVVRHVADMMMGPTHFEQLPHALAQDGNVQRLGDEIRRTALKGPPHRNIVVQPGDHHHLRPPGFFLLLQHDAGIESVHARHHAVHQDNVRLQRFAHGDGLGAIDGLLDLVAFLFHCTTQHQAHGQVVFHHQYQGEVQAPARNGLRH</sequence>
<organism evidence="1">
    <name type="scientific">mine drainage metagenome</name>
    <dbReference type="NCBI Taxonomy" id="410659"/>
    <lineage>
        <taxon>unclassified sequences</taxon>
        <taxon>metagenomes</taxon>
        <taxon>ecological metagenomes</taxon>
    </lineage>
</organism>